<dbReference type="GO" id="GO:0051536">
    <property type="term" value="F:iron-sulfur cluster binding"/>
    <property type="evidence" value="ECO:0007669"/>
    <property type="project" value="UniProtKB-KW"/>
</dbReference>
<evidence type="ECO:0008006" key="8">
    <source>
        <dbReference type="Google" id="ProtNLM"/>
    </source>
</evidence>
<dbReference type="GO" id="GO:0010181">
    <property type="term" value="F:FMN binding"/>
    <property type="evidence" value="ECO:0007669"/>
    <property type="project" value="InterPro"/>
</dbReference>
<evidence type="ECO:0000313" key="6">
    <source>
        <dbReference type="EMBL" id="SDX62904.1"/>
    </source>
</evidence>
<dbReference type="Gene3D" id="3.40.50.360">
    <property type="match status" value="1"/>
</dbReference>
<dbReference type="InterPro" id="IPR017900">
    <property type="entry name" value="4Fe4S_Fe_S_CS"/>
</dbReference>
<dbReference type="SUPFAM" id="SSF54862">
    <property type="entry name" value="4Fe-4S ferredoxins"/>
    <property type="match status" value="1"/>
</dbReference>
<keyword evidence="2" id="KW-0408">Iron</keyword>
<dbReference type="InterPro" id="IPR017896">
    <property type="entry name" value="4Fe4S_Fe-S-bd"/>
</dbReference>
<evidence type="ECO:0000256" key="2">
    <source>
        <dbReference type="ARBA" id="ARBA00023004"/>
    </source>
</evidence>
<proteinExistence type="predicted"/>
<dbReference type="PROSITE" id="PS00198">
    <property type="entry name" value="4FE4S_FER_1"/>
    <property type="match status" value="1"/>
</dbReference>
<dbReference type="PROSITE" id="PS51379">
    <property type="entry name" value="4FE4S_FER_2"/>
    <property type="match status" value="2"/>
</dbReference>
<dbReference type="SUPFAM" id="SSF52218">
    <property type="entry name" value="Flavoproteins"/>
    <property type="match status" value="1"/>
</dbReference>
<sequence>MAIQRILAVYFSATGTTKSIVTTIAEALAGHLKLPMEILDFTLPQNRQTPLSFTKEDLVILGTPVIAGRVPNVLLPYLSTMEGGGALSIPVVVFGNRHYDDALVELRDILLDAHTHPIAAGAFIGEHSFSRILGAGRPDDEDLATAVSFAHQAAAYLEAATPVAVDGTPKPYRGYYKPQDHLGNPINILKVKPKTSDACNGCGLCAHRCPMGSINPGDYTQITGICIKCCACVKACPQAAKYYDDPGYLYHQRELEEMYQRRAQPQLFFPKDAD</sequence>
<evidence type="ECO:0000259" key="4">
    <source>
        <dbReference type="PROSITE" id="PS50902"/>
    </source>
</evidence>
<dbReference type="PROSITE" id="PS50902">
    <property type="entry name" value="FLAVODOXIN_LIKE"/>
    <property type="match status" value="1"/>
</dbReference>
<dbReference type="InterPro" id="IPR029039">
    <property type="entry name" value="Flavoprotein-like_sf"/>
</dbReference>
<dbReference type="InterPro" id="IPR008254">
    <property type="entry name" value="Flavodoxin/NO_synth"/>
</dbReference>
<dbReference type="EMBL" id="FNOU01000004">
    <property type="protein sequence ID" value="SDX62904.1"/>
    <property type="molecule type" value="Genomic_DNA"/>
</dbReference>
<dbReference type="RefSeq" id="WP_090243756.1">
    <property type="nucleotide sequence ID" value="NZ_FNOU01000004.1"/>
</dbReference>
<dbReference type="PANTHER" id="PTHR43122:SF1">
    <property type="entry name" value="IRON-SULFUR-BINDING PROTEIN"/>
    <property type="match status" value="1"/>
</dbReference>
<dbReference type="GO" id="GO:0046872">
    <property type="term" value="F:metal ion binding"/>
    <property type="evidence" value="ECO:0007669"/>
    <property type="project" value="UniProtKB-KW"/>
</dbReference>
<dbReference type="OrthoDB" id="9813995at2"/>
<evidence type="ECO:0000259" key="5">
    <source>
        <dbReference type="PROSITE" id="PS51379"/>
    </source>
</evidence>
<protein>
    <recommendedName>
        <fullName evidence="8">Ferredoxin</fullName>
    </recommendedName>
</protein>
<dbReference type="GO" id="GO:0016651">
    <property type="term" value="F:oxidoreductase activity, acting on NAD(P)H"/>
    <property type="evidence" value="ECO:0007669"/>
    <property type="project" value="UniProtKB-ARBA"/>
</dbReference>
<accession>A0A1H3DAZ2</accession>
<evidence type="ECO:0000256" key="3">
    <source>
        <dbReference type="ARBA" id="ARBA00023014"/>
    </source>
</evidence>
<evidence type="ECO:0000256" key="1">
    <source>
        <dbReference type="ARBA" id="ARBA00022723"/>
    </source>
</evidence>
<name>A0A1H3DAZ2_EUBBA</name>
<reference evidence="7" key="1">
    <citation type="submission" date="2016-10" db="EMBL/GenBank/DDBJ databases">
        <authorList>
            <person name="Varghese N."/>
            <person name="Submissions S."/>
        </authorList>
    </citation>
    <scope>NUCLEOTIDE SEQUENCE [LARGE SCALE GENOMIC DNA]</scope>
    <source>
        <strain evidence="7">VPI 5359</strain>
    </source>
</reference>
<organism evidence="6 7">
    <name type="scientific">Eubacterium barkeri</name>
    <name type="common">Clostridium barkeri</name>
    <dbReference type="NCBI Taxonomy" id="1528"/>
    <lineage>
        <taxon>Bacteria</taxon>
        <taxon>Bacillati</taxon>
        <taxon>Bacillota</taxon>
        <taxon>Clostridia</taxon>
        <taxon>Eubacteriales</taxon>
        <taxon>Eubacteriaceae</taxon>
        <taxon>Eubacterium</taxon>
    </lineage>
</organism>
<gene>
    <name evidence="6" type="ORF">SAMN04488579_104134</name>
</gene>
<dbReference type="PANTHER" id="PTHR43122">
    <property type="entry name" value="FERREDOXIN SUBUNIT OF PYRUVATE:FLAVODOXIN OXIDOREDUCTASE-RELATED"/>
    <property type="match status" value="1"/>
</dbReference>
<evidence type="ECO:0000313" key="7">
    <source>
        <dbReference type="Proteomes" id="UP000199652"/>
    </source>
</evidence>
<dbReference type="STRING" id="1528.SAMN04488579_104134"/>
<feature type="domain" description="4Fe-4S ferredoxin-type" evidence="5">
    <location>
        <begin position="189"/>
        <end position="219"/>
    </location>
</feature>
<dbReference type="AlphaFoldDB" id="A0A1H3DAZ2"/>
<keyword evidence="1" id="KW-0479">Metal-binding</keyword>
<feature type="domain" description="4Fe-4S ferredoxin-type" evidence="5">
    <location>
        <begin position="226"/>
        <end position="246"/>
    </location>
</feature>
<keyword evidence="3" id="KW-0411">Iron-sulfur</keyword>
<dbReference type="Gene3D" id="3.30.70.20">
    <property type="match status" value="1"/>
</dbReference>
<feature type="domain" description="Flavodoxin-like" evidence="4">
    <location>
        <begin position="6"/>
        <end position="154"/>
    </location>
</feature>
<keyword evidence="7" id="KW-1185">Reference proteome</keyword>
<dbReference type="Proteomes" id="UP000199652">
    <property type="component" value="Unassembled WGS sequence"/>
</dbReference>